<protein>
    <recommendedName>
        <fullName evidence="3">Hpt domain-containing protein</fullName>
    </recommendedName>
</protein>
<dbReference type="InterPro" id="IPR036641">
    <property type="entry name" value="HPT_dom_sf"/>
</dbReference>
<organism evidence="1 2">
    <name type="scientific">Novosphingobium indicum</name>
    <dbReference type="NCBI Taxonomy" id="462949"/>
    <lineage>
        <taxon>Bacteria</taxon>
        <taxon>Pseudomonadati</taxon>
        <taxon>Pseudomonadota</taxon>
        <taxon>Alphaproteobacteria</taxon>
        <taxon>Sphingomonadales</taxon>
        <taxon>Sphingomonadaceae</taxon>
        <taxon>Novosphingobium</taxon>
    </lineage>
</organism>
<dbReference type="EMBL" id="BMLK01000007">
    <property type="protein sequence ID" value="GGN48479.1"/>
    <property type="molecule type" value="Genomic_DNA"/>
</dbReference>
<reference evidence="2" key="1">
    <citation type="journal article" date="2019" name="Int. J. Syst. Evol. Microbiol.">
        <title>The Global Catalogue of Microorganisms (GCM) 10K type strain sequencing project: providing services to taxonomists for standard genome sequencing and annotation.</title>
        <authorList>
            <consortium name="The Broad Institute Genomics Platform"/>
            <consortium name="The Broad Institute Genome Sequencing Center for Infectious Disease"/>
            <person name="Wu L."/>
            <person name="Ma J."/>
        </authorList>
    </citation>
    <scope>NUCLEOTIDE SEQUENCE [LARGE SCALE GENOMIC DNA]</scope>
    <source>
        <strain evidence="2">CGMCC 1.6784</strain>
    </source>
</reference>
<comment type="caution">
    <text evidence="1">The sequence shown here is derived from an EMBL/GenBank/DDBJ whole genome shotgun (WGS) entry which is preliminary data.</text>
</comment>
<name>A0ABQ2JL08_9SPHN</name>
<dbReference type="SUPFAM" id="SSF47226">
    <property type="entry name" value="Histidine-containing phosphotransfer domain, HPT domain"/>
    <property type="match status" value="1"/>
</dbReference>
<accession>A0ABQ2JL08</accession>
<evidence type="ECO:0000313" key="1">
    <source>
        <dbReference type="EMBL" id="GGN48479.1"/>
    </source>
</evidence>
<evidence type="ECO:0000313" key="2">
    <source>
        <dbReference type="Proteomes" id="UP000605099"/>
    </source>
</evidence>
<gene>
    <name evidence="1" type="ORF">GCM10011349_18190</name>
</gene>
<sequence>MAYEPGALEETLAAAAGGDAALFAELRTSYIEGVMRQADLLQRSRCDGNWHVAAMRLKGLAASFHCPRLLDLAEEALDAAPGDPAVIRRLKSYVSDFSAG</sequence>
<keyword evidence="2" id="KW-1185">Reference proteome</keyword>
<dbReference type="Proteomes" id="UP000605099">
    <property type="component" value="Unassembled WGS sequence"/>
</dbReference>
<proteinExistence type="predicted"/>
<evidence type="ECO:0008006" key="3">
    <source>
        <dbReference type="Google" id="ProtNLM"/>
    </source>
</evidence>
<dbReference type="RefSeq" id="WP_188819350.1">
    <property type="nucleotide sequence ID" value="NZ_BMLK01000007.1"/>
</dbReference>